<evidence type="ECO:0000256" key="2">
    <source>
        <dbReference type="ARBA" id="ARBA00022606"/>
    </source>
</evidence>
<dbReference type="Pfam" id="PF02949">
    <property type="entry name" value="7tm_6"/>
    <property type="match status" value="1"/>
</dbReference>
<reference evidence="9" key="1">
    <citation type="journal article" date="2021" name="Mol. Ecol. Resour.">
        <title>Apolygus lucorum genome provides insights into omnivorousness and mesophyll feeding.</title>
        <authorList>
            <person name="Liu Y."/>
            <person name="Liu H."/>
            <person name="Wang H."/>
            <person name="Huang T."/>
            <person name="Liu B."/>
            <person name="Yang B."/>
            <person name="Yin L."/>
            <person name="Li B."/>
            <person name="Zhang Y."/>
            <person name="Zhang S."/>
            <person name="Jiang F."/>
            <person name="Zhang X."/>
            <person name="Ren Y."/>
            <person name="Wang B."/>
            <person name="Wang S."/>
            <person name="Lu Y."/>
            <person name="Wu K."/>
            <person name="Fan W."/>
            <person name="Wang G."/>
        </authorList>
    </citation>
    <scope>NUCLEOTIDE SEQUENCE</scope>
    <source>
        <strain evidence="9">12Hb</strain>
    </source>
</reference>
<dbReference type="GO" id="GO:0016020">
    <property type="term" value="C:membrane"/>
    <property type="evidence" value="ECO:0007669"/>
    <property type="project" value="UniProtKB-SubCell"/>
</dbReference>
<evidence type="ECO:0000256" key="4">
    <source>
        <dbReference type="ARBA" id="ARBA00022725"/>
    </source>
</evidence>
<evidence type="ECO:0000256" key="1">
    <source>
        <dbReference type="ARBA" id="ARBA00004141"/>
    </source>
</evidence>
<evidence type="ECO:0000256" key="7">
    <source>
        <dbReference type="ARBA" id="ARBA00023170"/>
    </source>
</evidence>
<keyword evidence="6" id="KW-0472">Membrane</keyword>
<accession>A0A8S9XE77</accession>
<keyword evidence="2" id="KW-0716">Sensory transduction</keyword>
<dbReference type="OrthoDB" id="6625624at2759"/>
<keyword evidence="7" id="KW-0675">Receptor</keyword>
<dbReference type="EMBL" id="WIXP02000009">
    <property type="protein sequence ID" value="KAF6205895.1"/>
    <property type="molecule type" value="Genomic_DNA"/>
</dbReference>
<evidence type="ECO:0000256" key="5">
    <source>
        <dbReference type="ARBA" id="ARBA00022989"/>
    </source>
</evidence>
<dbReference type="GO" id="GO:0005549">
    <property type="term" value="F:odorant binding"/>
    <property type="evidence" value="ECO:0007669"/>
    <property type="project" value="InterPro"/>
</dbReference>
<gene>
    <name evidence="9" type="ORF">GE061_020070</name>
</gene>
<dbReference type="InterPro" id="IPR004117">
    <property type="entry name" value="7tm6_olfct_rcpt"/>
</dbReference>
<evidence type="ECO:0000313" key="10">
    <source>
        <dbReference type="Proteomes" id="UP000466442"/>
    </source>
</evidence>
<dbReference type="AlphaFoldDB" id="A0A8S9XE77"/>
<organism evidence="9 10">
    <name type="scientific">Apolygus lucorum</name>
    <name type="common">Small green plant bug</name>
    <name type="synonym">Lygocoris lucorum</name>
    <dbReference type="NCBI Taxonomy" id="248454"/>
    <lineage>
        <taxon>Eukaryota</taxon>
        <taxon>Metazoa</taxon>
        <taxon>Ecdysozoa</taxon>
        <taxon>Arthropoda</taxon>
        <taxon>Hexapoda</taxon>
        <taxon>Insecta</taxon>
        <taxon>Pterygota</taxon>
        <taxon>Neoptera</taxon>
        <taxon>Paraneoptera</taxon>
        <taxon>Hemiptera</taxon>
        <taxon>Heteroptera</taxon>
        <taxon>Panheteroptera</taxon>
        <taxon>Cimicomorpha</taxon>
        <taxon>Miridae</taxon>
        <taxon>Mirini</taxon>
        <taxon>Apolygus</taxon>
    </lineage>
</organism>
<evidence type="ECO:0008006" key="11">
    <source>
        <dbReference type="Google" id="ProtNLM"/>
    </source>
</evidence>
<dbReference type="GO" id="GO:0007165">
    <property type="term" value="P:signal transduction"/>
    <property type="evidence" value="ECO:0007669"/>
    <property type="project" value="UniProtKB-KW"/>
</dbReference>
<evidence type="ECO:0000313" key="9">
    <source>
        <dbReference type="EMBL" id="KAF6205895.1"/>
    </source>
</evidence>
<keyword evidence="3" id="KW-0812">Transmembrane</keyword>
<keyword evidence="10" id="KW-1185">Reference proteome</keyword>
<evidence type="ECO:0000256" key="6">
    <source>
        <dbReference type="ARBA" id="ARBA00023136"/>
    </source>
</evidence>
<sequence>MLRYKLYDIRWYDMDIPNRRSLLNFQTFITEPLVLTAGKGLVNLTMETFSSIMNSAYSFFNLVNIQQSE</sequence>
<comment type="caution">
    <text evidence="9">The sequence shown here is derived from an EMBL/GenBank/DDBJ whole genome shotgun (WGS) entry which is preliminary data.</text>
</comment>
<evidence type="ECO:0000256" key="8">
    <source>
        <dbReference type="ARBA" id="ARBA00023224"/>
    </source>
</evidence>
<dbReference type="GO" id="GO:0004984">
    <property type="term" value="F:olfactory receptor activity"/>
    <property type="evidence" value="ECO:0007669"/>
    <property type="project" value="InterPro"/>
</dbReference>
<dbReference type="Proteomes" id="UP000466442">
    <property type="component" value="Linkage Group LG9"/>
</dbReference>
<keyword evidence="4" id="KW-0552">Olfaction</keyword>
<proteinExistence type="predicted"/>
<evidence type="ECO:0000256" key="3">
    <source>
        <dbReference type="ARBA" id="ARBA00022692"/>
    </source>
</evidence>
<keyword evidence="8" id="KW-0807">Transducer</keyword>
<name>A0A8S9XE77_APOLU</name>
<comment type="subcellular location">
    <subcellularLocation>
        <location evidence="1">Membrane</location>
        <topology evidence="1">Multi-pass membrane protein</topology>
    </subcellularLocation>
</comment>
<protein>
    <recommendedName>
        <fullName evidence="11">Olfactory receptor</fullName>
    </recommendedName>
</protein>
<keyword evidence="5" id="KW-1133">Transmembrane helix</keyword>